<dbReference type="NCBIfam" id="TIGR01879">
    <property type="entry name" value="hydantase"/>
    <property type="match status" value="1"/>
</dbReference>
<dbReference type="Pfam" id="PF07687">
    <property type="entry name" value="M20_dimer"/>
    <property type="match status" value="1"/>
</dbReference>
<evidence type="ECO:0000313" key="5">
    <source>
        <dbReference type="Proteomes" id="UP000635278"/>
    </source>
</evidence>
<sequence length="409" mass="44278">MIISAPRLWSTLMDLAELGKFCEGGVNRQALSEEEIQAWRQIITWAEEAGLEVSTDPMGNLFIALPGVQRGLPPLLIGSHTDSQPTGGRFDGALGVLAGLEVLRTMVDDNIRPERDIIVVSWMNEEGSRFAPGMSGSEAFAGVRAPDDVLACRDRSGTGTLGDALVYFLSHFQNLPRRPLGFSPFAYLELHIEQGPELERCGIDIGVVTGIQGKKTFRVVIEGEAGHAGTVPMGSRRDSVHAFADLAAELFRTMKSIDDSVRFTIGQVTVTPDAPSVIPSGVQFSIDLRHPDSEILDHCGRETERIVADQRGPCRFVLTPLVDAAPNRFSEELQNRIMDAARRCGFSSMPVLSTAGHDARNIVKLCPGAMIFVPSRHGVSHAPEEWTSAEQVAAGAEVLAMVAREIAEA</sequence>
<dbReference type="SUPFAM" id="SSF53187">
    <property type="entry name" value="Zn-dependent exopeptidases"/>
    <property type="match status" value="1"/>
</dbReference>
<accession>A0ABX0JQA0</accession>
<evidence type="ECO:0000259" key="3">
    <source>
        <dbReference type="Pfam" id="PF07687"/>
    </source>
</evidence>
<dbReference type="Gene3D" id="3.30.70.360">
    <property type="match status" value="1"/>
</dbReference>
<keyword evidence="5" id="KW-1185">Reference proteome</keyword>
<dbReference type="Pfam" id="PF01546">
    <property type="entry name" value="Peptidase_M20"/>
    <property type="match status" value="1"/>
</dbReference>
<comment type="caution">
    <text evidence="4">The sequence shown here is derived from an EMBL/GenBank/DDBJ whole genome shotgun (WGS) entry which is preliminary data.</text>
</comment>
<name>A0ABX0JQA0_9PROT</name>
<evidence type="ECO:0000256" key="2">
    <source>
        <dbReference type="ARBA" id="ARBA00022801"/>
    </source>
</evidence>
<dbReference type="PIRSF" id="PIRSF001235">
    <property type="entry name" value="Amidase_carbamoylase"/>
    <property type="match status" value="1"/>
</dbReference>
<organism evidence="4 5">
    <name type="scientific">Acetobacter musti</name>
    <dbReference type="NCBI Taxonomy" id="864732"/>
    <lineage>
        <taxon>Bacteria</taxon>
        <taxon>Pseudomonadati</taxon>
        <taxon>Pseudomonadota</taxon>
        <taxon>Alphaproteobacteria</taxon>
        <taxon>Acetobacterales</taxon>
        <taxon>Acetobacteraceae</taxon>
        <taxon>Acetobacter</taxon>
    </lineage>
</organism>
<dbReference type="Proteomes" id="UP000635278">
    <property type="component" value="Unassembled WGS sequence"/>
</dbReference>
<evidence type="ECO:0000256" key="1">
    <source>
        <dbReference type="ARBA" id="ARBA00006153"/>
    </source>
</evidence>
<dbReference type="CDD" id="cd03884">
    <property type="entry name" value="M20_bAS"/>
    <property type="match status" value="1"/>
</dbReference>
<gene>
    <name evidence="4" type="ORF">GOB93_09880</name>
</gene>
<dbReference type="PANTHER" id="PTHR32494:SF5">
    <property type="entry name" value="ALLANTOATE AMIDOHYDROLASE"/>
    <property type="match status" value="1"/>
</dbReference>
<dbReference type="PANTHER" id="PTHR32494">
    <property type="entry name" value="ALLANTOATE DEIMINASE-RELATED"/>
    <property type="match status" value="1"/>
</dbReference>
<dbReference type="Gene3D" id="3.40.630.10">
    <property type="entry name" value="Zn peptidases"/>
    <property type="match status" value="1"/>
</dbReference>
<protein>
    <submittedName>
        <fullName evidence="4">Hydantoinase/carbamoylase family amidase</fullName>
        <ecNumber evidence="4">3.5.-.-</ecNumber>
    </submittedName>
</protein>
<dbReference type="EC" id="3.5.-.-" evidence="4"/>
<dbReference type="GO" id="GO:0016787">
    <property type="term" value="F:hydrolase activity"/>
    <property type="evidence" value="ECO:0007669"/>
    <property type="project" value="UniProtKB-KW"/>
</dbReference>
<proteinExistence type="inferred from homology"/>
<dbReference type="InterPro" id="IPR010158">
    <property type="entry name" value="Amidase_Cbmase"/>
</dbReference>
<dbReference type="InterPro" id="IPR002933">
    <property type="entry name" value="Peptidase_M20"/>
</dbReference>
<reference evidence="4 5" key="1">
    <citation type="journal article" date="2020" name="Int. J. Syst. Evol. Microbiol.">
        <title>Novel acetic acid bacteria from cider fermentations: Acetobacter conturbans sp. nov. and Acetobacter fallax sp. nov.</title>
        <authorList>
            <person name="Sombolestani A.S."/>
            <person name="Cleenwerck I."/>
            <person name="Cnockaert M."/>
            <person name="Borremans W."/>
            <person name="Wieme A.D."/>
            <person name="De Vuyst L."/>
            <person name="Vandamme P."/>
        </authorList>
    </citation>
    <scope>NUCLEOTIDE SEQUENCE [LARGE SCALE GENOMIC DNA]</scope>
    <source>
        <strain evidence="4 5">LMG 30640</strain>
    </source>
</reference>
<feature type="domain" description="Peptidase M20 dimerisation" evidence="3">
    <location>
        <begin position="210"/>
        <end position="309"/>
    </location>
</feature>
<dbReference type="InterPro" id="IPR036264">
    <property type="entry name" value="Bact_exopeptidase_dim_dom"/>
</dbReference>
<evidence type="ECO:0000313" key="4">
    <source>
        <dbReference type="EMBL" id="NHN84949.1"/>
    </source>
</evidence>
<dbReference type="SUPFAM" id="SSF55031">
    <property type="entry name" value="Bacterial exopeptidase dimerisation domain"/>
    <property type="match status" value="1"/>
</dbReference>
<dbReference type="EMBL" id="WOTB01000011">
    <property type="protein sequence ID" value="NHN84949.1"/>
    <property type="molecule type" value="Genomic_DNA"/>
</dbReference>
<keyword evidence="2 4" id="KW-0378">Hydrolase</keyword>
<comment type="similarity">
    <text evidence="1">Belongs to the peptidase M20 family.</text>
</comment>
<dbReference type="RefSeq" id="WP_173583343.1">
    <property type="nucleotide sequence ID" value="NZ_WOTB01000011.1"/>
</dbReference>
<dbReference type="InterPro" id="IPR011650">
    <property type="entry name" value="Peptidase_M20_dimer"/>
</dbReference>